<accession>A0A7D9HWN4</accession>
<evidence type="ECO:0000256" key="1">
    <source>
        <dbReference type="ARBA" id="ARBA00022786"/>
    </source>
</evidence>
<reference evidence="2" key="1">
    <citation type="submission" date="2020-04" db="EMBL/GenBank/DDBJ databases">
        <authorList>
            <person name="Alioto T."/>
            <person name="Alioto T."/>
            <person name="Gomez Garrido J."/>
        </authorList>
    </citation>
    <scope>NUCLEOTIDE SEQUENCE</scope>
    <source>
        <strain evidence="2">A484AB</strain>
    </source>
</reference>
<gene>
    <name evidence="2" type="ORF">PACLA_8A031784</name>
</gene>
<dbReference type="EMBL" id="CACRXK020002312">
    <property type="protein sequence ID" value="CAB3993700.1"/>
    <property type="molecule type" value="Genomic_DNA"/>
</dbReference>
<dbReference type="PROSITE" id="PS51140">
    <property type="entry name" value="CUE"/>
    <property type="match status" value="1"/>
</dbReference>
<dbReference type="Gene3D" id="3.90.1750.10">
    <property type="entry name" value="Hect, E3 ligase catalytic domains"/>
    <property type="match status" value="1"/>
</dbReference>
<dbReference type="Proteomes" id="UP001152795">
    <property type="component" value="Unassembled WGS sequence"/>
</dbReference>
<organism evidence="2 3">
    <name type="scientific">Paramuricea clavata</name>
    <name type="common">Red gorgonian</name>
    <name type="synonym">Violescent sea-whip</name>
    <dbReference type="NCBI Taxonomy" id="317549"/>
    <lineage>
        <taxon>Eukaryota</taxon>
        <taxon>Metazoa</taxon>
        <taxon>Cnidaria</taxon>
        <taxon>Anthozoa</taxon>
        <taxon>Octocorallia</taxon>
        <taxon>Malacalcyonacea</taxon>
        <taxon>Plexauridae</taxon>
        <taxon>Paramuricea</taxon>
    </lineage>
</organism>
<keyword evidence="1" id="KW-0833">Ubl conjugation pathway</keyword>
<keyword evidence="3" id="KW-1185">Reference proteome</keyword>
<dbReference type="GO" id="GO:0043130">
    <property type="term" value="F:ubiquitin binding"/>
    <property type="evidence" value="ECO:0007669"/>
    <property type="project" value="InterPro"/>
</dbReference>
<dbReference type="AlphaFoldDB" id="A0A7D9HWN4"/>
<protein>
    <submittedName>
        <fullName evidence="2">G2 M phase-specific E3 ubiquitin- ligase</fullName>
    </submittedName>
</protein>
<name>A0A7D9HWN4_PARCT</name>
<comment type="caution">
    <text evidence="2">The sequence shown here is derived from an EMBL/GenBank/DDBJ whole genome shotgun (WGS) entry which is preliminary data.</text>
</comment>
<dbReference type="SUPFAM" id="SSF56204">
    <property type="entry name" value="Hect, E3 ligase catalytic domain"/>
    <property type="match status" value="1"/>
</dbReference>
<keyword evidence="2" id="KW-0436">Ligase</keyword>
<dbReference type="CDD" id="cd14279">
    <property type="entry name" value="CUE"/>
    <property type="match status" value="1"/>
</dbReference>
<dbReference type="GO" id="GO:0016874">
    <property type="term" value="F:ligase activity"/>
    <property type="evidence" value="ECO:0007669"/>
    <property type="project" value="UniProtKB-KW"/>
</dbReference>
<evidence type="ECO:0000313" key="2">
    <source>
        <dbReference type="EMBL" id="CAB3993700.1"/>
    </source>
</evidence>
<sequence length="426" mass="47763">MFPNKSENDLMRHLQNSHGDINSAISSILSDDEITQVTVINVVEEESSKYPDSNEGIAYPLNTVQMPAHAACSMYRRNIIKRGELQLCEPPDVTFVGEEGIDAKGLTKELAYMIVKGLREGNKGYMLFEGQANHMLPIHCEEHVQSKLFVYAGQLIAFAFLHGHIGFPGMSRALAKYIVSRDLKDAVPHICIQDIPDINTRLLVKEIENAETKEKLEELYLRDEMQNLLAQAGFTTEFLSPTNKDRAIQDILVHTIFKSRREEIEGLREGMDALHLLDFLRVSEVSIPKVFPLDSEITFSATDVINAVKHDEGSSLSGHQHMVIGWFIQCIKMLQKDENDAVTDDTATGEGSELQSAPSLKEFVLFIFGQPVLHMEIKVKFTNGYFPDPDSCFGIVSLPLMHTNYDNFCKAMNVAINSQHVGYGRG</sequence>
<dbReference type="InterPro" id="IPR000569">
    <property type="entry name" value="HECT_dom"/>
</dbReference>
<dbReference type="PROSITE" id="PS50237">
    <property type="entry name" value="HECT"/>
    <property type="match status" value="1"/>
</dbReference>
<proteinExistence type="predicted"/>
<dbReference type="InterPro" id="IPR035983">
    <property type="entry name" value="Hect_E3_ubiquitin_ligase"/>
</dbReference>
<dbReference type="GO" id="GO:0004842">
    <property type="term" value="F:ubiquitin-protein transferase activity"/>
    <property type="evidence" value="ECO:0007669"/>
    <property type="project" value="InterPro"/>
</dbReference>
<dbReference type="InterPro" id="IPR003892">
    <property type="entry name" value="CUE"/>
</dbReference>
<dbReference type="OrthoDB" id="5989491at2759"/>
<evidence type="ECO:0000313" key="3">
    <source>
        <dbReference type="Proteomes" id="UP001152795"/>
    </source>
</evidence>